<name>A0A0A9DUT6_ARUDO</name>
<reference evidence="2" key="2">
    <citation type="journal article" date="2015" name="Data Brief">
        <title>Shoot transcriptome of the giant reed, Arundo donax.</title>
        <authorList>
            <person name="Barrero R.A."/>
            <person name="Guerrero F.D."/>
            <person name="Moolhuijzen P."/>
            <person name="Goolsby J.A."/>
            <person name="Tidwell J."/>
            <person name="Bellgard S.E."/>
            <person name="Bellgard M.I."/>
        </authorList>
    </citation>
    <scope>NUCLEOTIDE SEQUENCE</scope>
    <source>
        <tissue evidence="2">Shoot tissue taken approximately 20 cm above the soil surface</tissue>
    </source>
</reference>
<reference evidence="2" key="1">
    <citation type="submission" date="2014-09" db="EMBL/GenBank/DDBJ databases">
        <authorList>
            <person name="Magalhaes I.L.F."/>
            <person name="Oliveira U."/>
            <person name="Santos F.R."/>
            <person name="Vidigal T.H.D.A."/>
            <person name="Brescovit A.D."/>
            <person name="Santos A.J."/>
        </authorList>
    </citation>
    <scope>NUCLEOTIDE SEQUENCE</scope>
    <source>
        <tissue evidence="2">Shoot tissue taken approximately 20 cm above the soil surface</tissue>
    </source>
</reference>
<proteinExistence type="predicted"/>
<accession>A0A0A9DUT6</accession>
<evidence type="ECO:0000313" key="2">
    <source>
        <dbReference type="EMBL" id="JAD89430.1"/>
    </source>
</evidence>
<organism evidence="2">
    <name type="scientific">Arundo donax</name>
    <name type="common">Giant reed</name>
    <name type="synonym">Donax arundinaceus</name>
    <dbReference type="NCBI Taxonomy" id="35708"/>
    <lineage>
        <taxon>Eukaryota</taxon>
        <taxon>Viridiplantae</taxon>
        <taxon>Streptophyta</taxon>
        <taxon>Embryophyta</taxon>
        <taxon>Tracheophyta</taxon>
        <taxon>Spermatophyta</taxon>
        <taxon>Magnoliopsida</taxon>
        <taxon>Liliopsida</taxon>
        <taxon>Poales</taxon>
        <taxon>Poaceae</taxon>
        <taxon>PACMAD clade</taxon>
        <taxon>Arundinoideae</taxon>
        <taxon>Arundineae</taxon>
        <taxon>Arundo</taxon>
    </lineage>
</organism>
<protein>
    <submittedName>
        <fullName evidence="2">Uncharacterized protein</fullName>
    </submittedName>
</protein>
<dbReference type="AlphaFoldDB" id="A0A0A9DUT6"/>
<feature type="region of interest" description="Disordered" evidence="1">
    <location>
        <begin position="1"/>
        <end position="23"/>
    </location>
</feature>
<sequence length="36" mass="3897">MRASVGENSLLVRRPRTSVADPPMSATPFVSLQLIV</sequence>
<evidence type="ECO:0000256" key="1">
    <source>
        <dbReference type="SAM" id="MobiDB-lite"/>
    </source>
</evidence>
<dbReference type="EMBL" id="GBRH01208465">
    <property type="protein sequence ID" value="JAD89430.1"/>
    <property type="molecule type" value="Transcribed_RNA"/>
</dbReference>